<evidence type="ECO:0000256" key="1">
    <source>
        <dbReference type="SAM" id="Phobius"/>
    </source>
</evidence>
<reference evidence="2" key="1">
    <citation type="submission" date="2018-09" db="EMBL/GenBank/DDBJ databases">
        <title>Genome sequencing and analysis.</title>
        <authorList>
            <person name="Huang Y.-T."/>
        </authorList>
    </citation>
    <scope>NUCLEOTIDE SEQUENCE</scope>
    <source>
        <strain evidence="2">HIDE</strain>
    </source>
</reference>
<feature type="transmembrane region" description="Helical" evidence="1">
    <location>
        <begin position="189"/>
        <end position="208"/>
    </location>
</feature>
<keyword evidence="1" id="KW-1133">Transmembrane helix</keyword>
<organism evidence="2">
    <name type="scientific">Shewanella algae</name>
    <dbReference type="NCBI Taxonomy" id="38313"/>
    <lineage>
        <taxon>Bacteria</taxon>
        <taxon>Pseudomonadati</taxon>
        <taxon>Pseudomonadota</taxon>
        <taxon>Gammaproteobacteria</taxon>
        <taxon>Alteromonadales</taxon>
        <taxon>Shewanellaceae</taxon>
        <taxon>Shewanella</taxon>
    </lineage>
</organism>
<protein>
    <submittedName>
        <fullName evidence="2">Paraquat-inducible protein A</fullName>
    </submittedName>
</protein>
<keyword evidence="1" id="KW-0472">Membrane</keyword>
<keyword evidence="1" id="KW-0812">Transmembrane</keyword>
<gene>
    <name evidence="2" type="ORF">D7032_12140</name>
</gene>
<feature type="transmembrane region" description="Helical" evidence="1">
    <location>
        <begin position="160"/>
        <end position="183"/>
    </location>
</feature>
<evidence type="ECO:0000313" key="2">
    <source>
        <dbReference type="EMBL" id="QQO83940.1"/>
    </source>
</evidence>
<feature type="transmembrane region" description="Helical" evidence="1">
    <location>
        <begin position="65"/>
        <end position="90"/>
    </location>
</feature>
<feature type="transmembrane region" description="Helical" evidence="1">
    <location>
        <begin position="110"/>
        <end position="139"/>
    </location>
</feature>
<dbReference type="RefSeq" id="WP_397608936.1">
    <property type="nucleotide sequence ID" value="NZ_CP032664.1"/>
</dbReference>
<proteinExistence type="predicted"/>
<dbReference type="EMBL" id="CP032664">
    <property type="protein sequence ID" value="QQO83940.1"/>
    <property type="molecule type" value="Genomic_DNA"/>
</dbReference>
<accession>A0A7T8ECM7</accession>
<sequence>MARTGHIQHLKAYTPSDNKPDSSIVLCRACDLAVSKRALPSGVRALCPRCHTALYDAPYCSINGMLALCISALLFYLPAMLLPVLEMHFLGSVRTTTAYQGALAVIDQGYWIVGIAVLVAAVIAPGVLNLSIFVQVLIIKTGLVQHHFWRGVLTWLLKKQGLLSQMTMLEIYVISFLVSAFQLSDFSDVYFGMGTFCFTMLFLVTLFLQREYNLEHMWSFLDES</sequence>
<dbReference type="InterPro" id="IPR007498">
    <property type="entry name" value="PqiA-like"/>
</dbReference>
<name>A0A7T8ECM7_9GAMM</name>
<dbReference type="AlphaFoldDB" id="A0A7T8ECM7"/>
<dbReference type="Pfam" id="PF04403">
    <property type="entry name" value="PqiA"/>
    <property type="match status" value="1"/>
</dbReference>